<protein>
    <submittedName>
        <fullName evidence="1">Uncharacterized protein</fullName>
    </submittedName>
</protein>
<dbReference type="EMBL" id="CAJJDN010000095">
    <property type="protein sequence ID" value="CAD8110334.1"/>
    <property type="molecule type" value="Genomic_DNA"/>
</dbReference>
<sequence length="64" mass="7376">MQFQGSLFCSKYTSFIRNRSQQIDLTSQRAISHLSRQVFNLAPQYRQQAVKQTIIIANSPSKTN</sequence>
<evidence type="ECO:0000313" key="1">
    <source>
        <dbReference type="EMBL" id="CAD8110334.1"/>
    </source>
</evidence>
<name>A0A8S1Q593_9CILI</name>
<dbReference type="AlphaFoldDB" id="A0A8S1Q593"/>
<keyword evidence="2" id="KW-1185">Reference proteome</keyword>
<accession>A0A8S1Q593</accession>
<organism evidence="1 2">
    <name type="scientific">Paramecium sonneborni</name>
    <dbReference type="NCBI Taxonomy" id="65129"/>
    <lineage>
        <taxon>Eukaryota</taxon>
        <taxon>Sar</taxon>
        <taxon>Alveolata</taxon>
        <taxon>Ciliophora</taxon>
        <taxon>Intramacronucleata</taxon>
        <taxon>Oligohymenophorea</taxon>
        <taxon>Peniculida</taxon>
        <taxon>Parameciidae</taxon>
        <taxon>Paramecium</taxon>
    </lineage>
</organism>
<gene>
    <name evidence="1" type="ORF">PSON_ATCC_30995.1.T0950183</name>
</gene>
<reference evidence="1" key="1">
    <citation type="submission" date="2021-01" db="EMBL/GenBank/DDBJ databases">
        <authorList>
            <consortium name="Genoscope - CEA"/>
            <person name="William W."/>
        </authorList>
    </citation>
    <scope>NUCLEOTIDE SEQUENCE</scope>
</reference>
<comment type="caution">
    <text evidence="1">The sequence shown here is derived from an EMBL/GenBank/DDBJ whole genome shotgun (WGS) entry which is preliminary data.</text>
</comment>
<proteinExistence type="predicted"/>
<dbReference type="Proteomes" id="UP000692954">
    <property type="component" value="Unassembled WGS sequence"/>
</dbReference>
<evidence type="ECO:0000313" key="2">
    <source>
        <dbReference type="Proteomes" id="UP000692954"/>
    </source>
</evidence>